<comment type="function">
    <text evidence="1 9">May be involved in recombinational repair of damaged DNA.</text>
</comment>
<comment type="caution">
    <text evidence="11">The sequence shown here is derived from an EMBL/GenBank/DDBJ whole genome shotgun (WGS) entry which is preliminary data.</text>
</comment>
<keyword evidence="5 9" id="KW-0227">DNA damage</keyword>
<evidence type="ECO:0000256" key="2">
    <source>
        <dbReference type="ARBA" id="ARBA00009441"/>
    </source>
</evidence>
<organism evidence="11 12">
    <name type="scientific">Candidatus Limadaptatus stercorigallinarum</name>
    <dbReference type="NCBI Taxonomy" id="2840845"/>
    <lineage>
        <taxon>Bacteria</taxon>
        <taxon>Bacillati</taxon>
        <taxon>Bacillota</taxon>
        <taxon>Clostridia</taxon>
        <taxon>Eubacteriales</taxon>
        <taxon>Candidatus Limadaptatus</taxon>
    </lineage>
</organism>
<dbReference type="PIRSF" id="PIRSF003128">
    <property type="entry name" value="RecN"/>
    <property type="match status" value="1"/>
</dbReference>
<evidence type="ECO:0000256" key="9">
    <source>
        <dbReference type="PIRNR" id="PIRNR003128"/>
    </source>
</evidence>
<feature type="domain" description="RecF/RecN/SMC N-terminal" evidence="10">
    <location>
        <begin position="4"/>
        <end position="510"/>
    </location>
</feature>
<evidence type="ECO:0000313" key="11">
    <source>
        <dbReference type="EMBL" id="HIU21323.1"/>
    </source>
</evidence>
<evidence type="ECO:0000256" key="4">
    <source>
        <dbReference type="ARBA" id="ARBA00022741"/>
    </source>
</evidence>
<reference evidence="11" key="1">
    <citation type="submission" date="2020-10" db="EMBL/GenBank/DDBJ databases">
        <authorList>
            <person name="Gilroy R."/>
        </authorList>
    </citation>
    <scope>NUCLEOTIDE SEQUENCE</scope>
    <source>
        <strain evidence="11">1063</strain>
    </source>
</reference>
<evidence type="ECO:0000259" key="10">
    <source>
        <dbReference type="Pfam" id="PF02463"/>
    </source>
</evidence>
<dbReference type="GO" id="GO:0009432">
    <property type="term" value="P:SOS response"/>
    <property type="evidence" value="ECO:0007669"/>
    <property type="project" value="TreeGrafter"/>
</dbReference>
<dbReference type="NCBIfam" id="TIGR00634">
    <property type="entry name" value="recN"/>
    <property type="match status" value="1"/>
</dbReference>
<keyword evidence="6" id="KW-0067">ATP-binding</keyword>
<accession>A0A9D1L2X1</accession>
<dbReference type="EMBL" id="DVMN01000063">
    <property type="protein sequence ID" value="HIU21323.1"/>
    <property type="molecule type" value="Genomic_DNA"/>
</dbReference>
<dbReference type="AlphaFoldDB" id="A0A9D1L2X1"/>
<dbReference type="InterPro" id="IPR004604">
    <property type="entry name" value="DNA_recomb/repair_RecN"/>
</dbReference>
<evidence type="ECO:0000256" key="8">
    <source>
        <dbReference type="ARBA" id="ARBA00033408"/>
    </source>
</evidence>
<evidence type="ECO:0000256" key="5">
    <source>
        <dbReference type="ARBA" id="ARBA00022763"/>
    </source>
</evidence>
<evidence type="ECO:0000256" key="6">
    <source>
        <dbReference type="ARBA" id="ARBA00022840"/>
    </source>
</evidence>
<dbReference type="GO" id="GO:0043590">
    <property type="term" value="C:bacterial nucleoid"/>
    <property type="evidence" value="ECO:0007669"/>
    <property type="project" value="TreeGrafter"/>
</dbReference>
<dbReference type="SUPFAM" id="SSF52540">
    <property type="entry name" value="P-loop containing nucleoside triphosphate hydrolases"/>
    <property type="match status" value="1"/>
</dbReference>
<keyword evidence="7 9" id="KW-0234">DNA repair</keyword>
<reference evidence="11" key="2">
    <citation type="journal article" date="2021" name="PeerJ">
        <title>Extensive microbial diversity within the chicken gut microbiome revealed by metagenomics and culture.</title>
        <authorList>
            <person name="Gilroy R."/>
            <person name="Ravi A."/>
            <person name="Getino M."/>
            <person name="Pursley I."/>
            <person name="Horton D.L."/>
            <person name="Alikhan N.F."/>
            <person name="Baker D."/>
            <person name="Gharbi K."/>
            <person name="Hall N."/>
            <person name="Watson M."/>
            <person name="Adriaenssens E.M."/>
            <person name="Foster-Nyarko E."/>
            <person name="Jarju S."/>
            <person name="Secka A."/>
            <person name="Antonio M."/>
            <person name="Oren A."/>
            <person name="Chaudhuri R.R."/>
            <person name="La Ragione R."/>
            <person name="Hildebrand F."/>
            <person name="Pallen M.J."/>
        </authorList>
    </citation>
    <scope>NUCLEOTIDE SEQUENCE</scope>
    <source>
        <strain evidence="11">1063</strain>
    </source>
</reference>
<dbReference type="GO" id="GO:0006281">
    <property type="term" value="P:DNA repair"/>
    <property type="evidence" value="ECO:0007669"/>
    <property type="project" value="UniProtKB-KW"/>
</dbReference>
<dbReference type="InterPro" id="IPR027417">
    <property type="entry name" value="P-loop_NTPase"/>
</dbReference>
<dbReference type="InterPro" id="IPR003395">
    <property type="entry name" value="RecF/RecN/SMC_N"/>
</dbReference>
<evidence type="ECO:0000256" key="1">
    <source>
        <dbReference type="ARBA" id="ARBA00003618"/>
    </source>
</evidence>
<proteinExistence type="inferred from homology"/>
<comment type="similarity">
    <text evidence="2 9">Belongs to the RecN family.</text>
</comment>
<dbReference type="GO" id="GO:0006310">
    <property type="term" value="P:DNA recombination"/>
    <property type="evidence" value="ECO:0007669"/>
    <property type="project" value="InterPro"/>
</dbReference>
<name>A0A9D1L2X1_9FIRM</name>
<dbReference type="GO" id="GO:0005524">
    <property type="term" value="F:ATP binding"/>
    <property type="evidence" value="ECO:0007669"/>
    <property type="project" value="UniProtKB-KW"/>
</dbReference>
<sequence>MIASVTVQNIALIDKLELSLGANLNILSGETGAGKSLIIDALNFVLGERADRSLIRYGTDFAAVEAVFSDYLTPQVAEYLEGVGIDAEEILLIRRKMSADGKNECRINGRLTTLSVLKGLTELLVDIHGQHEHQSLVKPSNHEGMLDGMGGADIASAKETVAALFGKYRALKEEYARFGDESERERRLDILRFQLEEIERADIAEGEEDDLLDKRKRFRNTEKLLSALSSARNILDGYDGASVSGSIKAAAGSLASISAYDKNIDPLCERLDAAKTEIADISETVGDMMRELDFDAKSADEVEERLELVRNIQRKYGGNYAAVRAFYEKAAKEADELANASERTAELEKEIASTGKSLSAAAEKLGTLRRTAAEAFERSMTKELGDLGMGGTTFKVQINCDYAPDAVGESGGDRVEFLISPNVGEPLKPLAKIISGGEMSRFMLALKNIVAGIDSIGTMVFDEIDTGISGHISAVVAEKMCNISRARQVIAITHMPSLAAMADSHFLIAKSVEEGKTLTHLTLLEDDTDEIARLIGGNDYSSHAVPHALEMKKWAADYKKSLAK</sequence>
<dbReference type="PANTHER" id="PTHR11059:SF0">
    <property type="entry name" value="DNA REPAIR PROTEIN RECN"/>
    <property type="match status" value="1"/>
</dbReference>
<gene>
    <name evidence="11" type="primary">recN</name>
    <name evidence="11" type="ORF">IAD51_03690</name>
</gene>
<dbReference type="Gene3D" id="3.40.50.300">
    <property type="entry name" value="P-loop containing nucleotide triphosphate hydrolases"/>
    <property type="match status" value="2"/>
</dbReference>
<protein>
    <recommendedName>
        <fullName evidence="3 9">DNA repair protein RecN</fullName>
    </recommendedName>
    <alternativeName>
        <fullName evidence="8 9">Recombination protein N</fullName>
    </alternativeName>
</protein>
<dbReference type="CDD" id="cd03241">
    <property type="entry name" value="ABC_RecN"/>
    <property type="match status" value="2"/>
</dbReference>
<evidence type="ECO:0000256" key="3">
    <source>
        <dbReference type="ARBA" id="ARBA00021315"/>
    </source>
</evidence>
<dbReference type="Pfam" id="PF02463">
    <property type="entry name" value="SMC_N"/>
    <property type="match status" value="1"/>
</dbReference>
<dbReference type="Proteomes" id="UP000824088">
    <property type="component" value="Unassembled WGS sequence"/>
</dbReference>
<keyword evidence="4" id="KW-0547">Nucleotide-binding</keyword>
<dbReference type="PANTHER" id="PTHR11059">
    <property type="entry name" value="DNA REPAIR PROTEIN RECN"/>
    <property type="match status" value="1"/>
</dbReference>
<evidence type="ECO:0000256" key="7">
    <source>
        <dbReference type="ARBA" id="ARBA00023204"/>
    </source>
</evidence>
<evidence type="ECO:0000313" key="12">
    <source>
        <dbReference type="Proteomes" id="UP000824088"/>
    </source>
</evidence>